<keyword evidence="3" id="KW-0547">Nucleotide-binding</keyword>
<keyword evidence="1" id="KW-0808">Transferase</keyword>
<keyword evidence="1" id="KW-0418">Kinase</keyword>
<dbReference type="Gene3D" id="3.30.565.10">
    <property type="entry name" value="Histidine kinase-like ATPase, C-terminal domain"/>
    <property type="match status" value="1"/>
</dbReference>
<evidence type="ECO:0000256" key="1">
    <source>
        <dbReference type="ARBA" id="ARBA00022527"/>
    </source>
</evidence>
<dbReference type="InterPro" id="IPR036890">
    <property type="entry name" value="HATPase_C_sf"/>
</dbReference>
<name>A0ABN2JNK0_9ACTN</name>
<protein>
    <submittedName>
        <fullName evidence="3">ATP-binding protein</fullName>
    </submittedName>
</protein>
<evidence type="ECO:0000313" key="4">
    <source>
        <dbReference type="Proteomes" id="UP001499947"/>
    </source>
</evidence>
<evidence type="ECO:0000259" key="2">
    <source>
        <dbReference type="Pfam" id="PF13581"/>
    </source>
</evidence>
<dbReference type="EMBL" id="BAAALR010000173">
    <property type="protein sequence ID" value="GAA1733345.1"/>
    <property type="molecule type" value="Genomic_DNA"/>
</dbReference>
<dbReference type="PANTHER" id="PTHR35526">
    <property type="entry name" value="ANTI-SIGMA-F FACTOR RSBW-RELATED"/>
    <property type="match status" value="1"/>
</dbReference>
<sequence length="167" mass="18332">MAPRSNVQHTPQPRPAPFDWGLAMGLGVPHFSARRFRANSDSLARIRRFTHRTLTLWGRHSCTDEALIVVGELVANAVRHALGTHSDRHGWLGLMNTASTVICAVQDPSPNRPSPRAAATHDTRGRGLLIIDELAHDWGYSLHDSAGKTVWAVVPTTARFTTWTGTS</sequence>
<dbReference type="SUPFAM" id="SSF55874">
    <property type="entry name" value="ATPase domain of HSP90 chaperone/DNA topoisomerase II/histidine kinase"/>
    <property type="match status" value="1"/>
</dbReference>
<dbReference type="Pfam" id="PF13581">
    <property type="entry name" value="HATPase_c_2"/>
    <property type="match status" value="1"/>
</dbReference>
<dbReference type="InterPro" id="IPR050267">
    <property type="entry name" value="Anti-sigma-factor_SerPK"/>
</dbReference>
<dbReference type="Proteomes" id="UP001499947">
    <property type="component" value="Unassembled WGS sequence"/>
</dbReference>
<dbReference type="GO" id="GO:0005524">
    <property type="term" value="F:ATP binding"/>
    <property type="evidence" value="ECO:0007669"/>
    <property type="project" value="UniProtKB-KW"/>
</dbReference>
<dbReference type="CDD" id="cd16936">
    <property type="entry name" value="HATPase_RsbW-like"/>
    <property type="match status" value="1"/>
</dbReference>
<gene>
    <name evidence="3" type="ORF">GCM10009680_87120</name>
</gene>
<proteinExistence type="predicted"/>
<dbReference type="PANTHER" id="PTHR35526:SF3">
    <property type="entry name" value="ANTI-SIGMA-F FACTOR RSBW"/>
    <property type="match status" value="1"/>
</dbReference>
<evidence type="ECO:0000313" key="3">
    <source>
        <dbReference type="EMBL" id="GAA1733345.1"/>
    </source>
</evidence>
<accession>A0ABN2JNK0</accession>
<comment type="caution">
    <text evidence="3">The sequence shown here is derived from an EMBL/GenBank/DDBJ whole genome shotgun (WGS) entry which is preliminary data.</text>
</comment>
<keyword evidence="4" id="KW-1185">Reference proteome</keyword>
<organism evidence="3 4">
    <name type="scientific">Streptomyces yatensis</name>
    <dbReference type="NCBI Taxonomy" id="155177"/>
    <lineage>
        <taxon>Bacteria</taxon>
        <taxon>Bacillati</taxon>
        <taxon>Actinomycetota</taxon>
        <taxon>Actinomycetes</taxon>
        <taxon>Kitasatosporales</taxon>
        <taxon>Streptomycetaceae</taxon>
        <taxon>Streptomyces</taxon>
        <taxon>Streptomyces violaceusniger group</taxon>
    </lineage>
</organism>
<feature type="domain" description="Histidine kinase/HSP90-like ATPase" evidence="2">
    <location>
        <begin position="36"/>
        <end position="152"/>
    </location>
</feature>
<dbReference type="InterPro" id="IPR003594">
    <property type="entry name" value="HATPase_dom"/>
</dbReference>
<reference evidence="3 4" key="1">
    <citation type="journal article" date="2019" name="Int. J. Syst. Evol. Microbiol.">
        <title>The Global Catalogue of Microorganisms (GCM) 10K type strain sequencing project: providing services to taxonomists for standard genome sequencing and annotation.</title>
        <authorList>
            <consortium name="The Broad Institute Genomics Platform"/>
            <consortium name="The Broad Institute Genome Sequencing Center for Infectious Disease"/>
            <person name="Wu L."/>
            <person name="Ma J."/>
        </authorList>
    </citation>
    <scope>NUCLEOTIDE SEQUENCE [LARGE SCALE GENOMIC DNA]</scope>
    <source>
        <strain evidence="3 4">JCM 13244</strain>
    </source>
</reference>
<dbReference type="RefSeq" id="WP_211121271.1">
    <property type="nucleotide sequence ID" value="NZ_BAAALR010000173.1"/>
</dbReference>
<keyword evidence="3" id="KW-0067">ATP-binding</keyword>
<keyword evidence="1" id="KW-0723">Serine/threonine-protein kinase</keyword>